<evidence type="ECO:0000313" key="14">
    <source>
        <dbReference type="Proteomes" id="UP000502179"/>
    </source>
</evidence>
<evidence type="ECO:0000256" key="1">
    <source>
        <dbReference type="ARBA" id="ARBA00006257"/>
    </source>
</evidence>
<evidence type="ECO:0000256" key="10">
    <source>
        <dbReference type="ARBA" id="ARBA00023143"/>
    </source>
</evidence>
<evidence type="ECO:0000256" key="7">
    <source>
        <dbReference type="ARBA" id="ARBA00022927"/>
    </source>
</evidence>
<keyword evidence="4 12" id="KW-1003">Cell membrane</keyword>
<keyword evidence="11 12" id="KW-1006">Bacterial flagellum protein export</keyword>
<sequence>MKARVWLTGVFLFLLWPQMAGAVTVPFIKIGLEGAKDPRQVSILLEILFLLTILSLAPSILLMMTSFTRLVVVFSFLRHAIGTQQMPPNQVLIGLALFLTFFIMAPVWQQVNNQAIKPYLAGQMAPDEALKAAANPVREFMFRQTREKDLAIFIKISGLKRPYNKNDVPTLVLIPAFMISELKTAFQIGFILYVPFLIIDMVVASVLLSMGMMMLPPVMISLPFKLLLFVLVDGWHLLVGSLIESFRL</sequence>
<dbReference type="PRINTS" id="PR00951">
    <property type="entry name" value="FLGBIOSNFLIP"/>
</dbReference>
<comment type="similarity">
    <text evidence="1 12">Belongs to the FliP/MopC/SpaP family.</text>
</comment>
<dbReference type="KEGG" id="tav:G4V39_10350"/>
<dbReference type="Proteomes" id="UP000502179">
    <property type="component" value="Chromosome"/>
</dbReference>
<keyword evidence="5 12" id="KW-0812">Transmembrane</keyword>
<feature type="transmembrane region" description="Helical" evidence="12">
    <location>
        <begin position="222"/>
        <end position="243"/>
    </location>
</feature>
<name>A0A6G7PYF6_9BACT</name>
<proteinExistence type="inferred from homology"/>
<keyword evidence="7 12" id="KW-0653">Protein transport</keyword>
<dbReference type="NCBIfam" id="TIGR01103">
    <property type="entry name" value="fliP"/>
    <property type="match status" value="1"/>
</dbReference>
<evidence type="ECO:0000256" key="11">
    <source>
        <dbReference type="ARBA" id="ARBA00023225"/>
    </source>
</evidence>
<keyword evidence="6 12" id="KW-1005">Bacterial flagellum biogenesis</keyword>
<evidence type="ECO:0000256" key="2">
    <source>
        <dbReference type="ARBA" id="ARBA00021714"/>
    </source>
</evidence>
<comment type="subcellular location">
    <subcellularLocation>
        <location evidence="12">Cell membrane</location>
        <topology evidence="12">Multi-pass membrane protein</topology>
    </subcellularLocation>
    <subcellularLocation>
        <location evidence="12">Bacterial flagellum basal body</location>
    </subcellularLocation>
</comment>
<feature type="transmembrane region" description="Helical" evidence="12">
    <location>
        <begin position="190"/>
        <end position="210"/>
    </location>
</feature>
<dbReference type="InterPro" id="IPR005838">
    <property type="entry name" value="T3SS_IM_P"/>
</dbReference>
<dbReference type="PRINTS" id="PR01302">
    <property type="entry name" value="TYPE3IMPPROT"/>
</dbReference>
<accession>A0A6G7PYF6</accession>
<dbReference type="RefSeq" id="WP_166032866.1">
    <property type="nucleotide sequence ID" value="NZ_CP048877.1"/>
</dbReference>
<keyword evidence="3 12" id="KW-0813">Transport</keyword>
<dbReference type="PROSITE" id="PS01061">
    <property type="entry name" value="FLIP_2"/>
    <property type="match status" value="1"/>
</dbReference>
<gene>
    <name evidence="12 13" type="primary">fliP</name>
    <name evidence="13" type="ORF">G4V39_10350</name>
</gene>
<organism evidence="13 14">
    <name type="scientific">Thermosulfuriphilus ammonigenes</name>
    <dbReference type="NCBI Taxonomy" id="1936021"/>
    <lineage>
        <taxon>Bacteria</taxon>
        <taxon>Pseudomonadati</taxon>
        <taxon>Thermodesulfobacteriota</taxon>
        <taxon>Thermodesulfobacteria</taxon>
        <taxon>Thermodesulfobacteriales</taxon>
        <taxon>Thermodesulfobacteriaceae</taxon>
        <taxon>Thermosulfuriphilus</taxon>
    </lineage>
</organism>
<protein>
    <recommendedName>
        <fullName evidence="2 12">Flagellar biosynthetic protein FliP</fullName>
    </recommendedName>
</protein>
<keyword evidence="13" id="KW-0969">Cilium</keyword>
<dbReference type="AlphaFoldDB" id="A0A6G7PYF6"/>
<dbReference type="GO" id="GO:0044781">
    <property type="term" value="P:bacterial-type flagellum organization"/>
    <property type="evidence" value="ECO:0007669"/>
    <property type="project" value="UniProtKB-UniRule"/>
</dbReference>
<dbReference type="GO" id="GO:0009425">
    <property type="term" value="C:bacterial-type flagellum basal body"/>
    <property type="evidence" value="ECO:0007669"/>
    <property type="project" value="UniProtKB-SubCell"/>
</dbReference>
<dbReference type="PROSITE" id="PS01060">
    <property type="entry name" value="FLIP_1"/>
    <property type="match status" value="1"/>
</dbReference>
<dbReference type="GO" id="GO:0009306">
    <property type="term" value="P:protein secretion"/>
    <property type="evidence" value="ECO:0007669"/>
    <property type="project" value="UniProtKB-UniRule"/>
</dbReference>
<dbReference type="EMBL" id="CP048877">
    <property type="protein sequence ID" value="QIJ72650.1"/>
    <property type="molecule type" value="Genomic_DNA"/>
</dbReference>
<keyword evidence="10" id="KW-0975">Bacterial flagellum</keyword>
<feature type="transmembrane region" description="Helical" evidence="12">
    <location>
        <begin position="89"/>
        <end position="108"/>
    </location>
</feature>
<evidence type="ECO:0000256" key="12">
    <source>
        <dbReference type="RuleBase" id="RU362069"/>
    </source>
</evidence>
<evidence type="ECO:0000256" key="5">
    <source>
        <dbReference type="ARBA" id="ARBA00022692"/>
    </source>
</evidence>
<evidence type="ECO:0000256" key="3">
    <source>
        <dbReference type="ARBA" id="ARBA00022448"/>
    </source>
</evidence>
<comment type="function">
    <text evidence="12">Plays a role in the flagellum-specific transport system.</text>
</comment>
<keyword evidence="8 12" id="KW-1133">Transmembrane helix</keyword>
<evidence type="ECO:0000256" key="6">
    <source>
        <dbReference type="ARBA" id="ARBA00022795"/>
    </source>
</evidence>
<dbReference type="PANTHER" id="PTHR30587">
    <property type="entry name" value="FLAGELLAR BIOSYNTHETIC PROTEIN FLIP"/>
    <property type="match status" value="1"/>
</dbReference>
<keyword evidence="9 12" id="KW-0472">Membrane</keyword>
<dbReference type="PANTHER" id="PTHR30587:SF0">
    <property type="entry name" value="FLAGELLAR BIOSYNTHETIC PROTEIN FLIP"/>
    <property type="match status" value="1"/>
</dbReference>
<feature type="transmembrane region" description="Helical" evidence="12">
    <location>
        <begin position="48"/>
        <end position="77"/>
    </location>
</feature>
<evidence type="ECO:0000256" key="8">
    <source>
        <dbReference type="ARBA" id="ARBA00022989"/>
    </source>
</evidence>
<dbReference type="NCBIfam" id="NF009438">
    <property type="entry name" value="PRK12797.1"/>
    <property type="match status" value="1"/>
</dbReference>
<evidence type="ECO:0000256" key="4">
    <source>
        <dbReference type="ARBA" id="ARBA00022475"/>
    </source>
</evidence>
<evidence type="ECO:0000256" key="9">
    <source>
        <dbReference type="ARBA" id="ARBA00023136"/>
    </source>
</evidence>
<keyword evidence="13" id="KW-0282">Flagellum</keyword>
<evidence type="ECO:0000313" key="13">
    <source>
        <dbReference type="EMBL" id="QIJ72650.1"/>
    </source>
</evidence>
<dbReference type="InterPro" id="IPR005837">
    <property type="entry name" value="FliP"/>
</dbReference>
<reference evidence="13 14" key="1">
    <citation type="submission" date="2020-02" db="EMBL/GenBank/DDBJ databases">
        <title>Genome analysis of Thermosulfuriphilus ammonigenes ST65T, an anaerobic thermophilic chemolithoautotrophic bacterium isolated from a deep-sea hydrothermal vent.</title>
        <authorList>
            <person name="Slobodkina G."/>
            <person name="Allioux M."/>
            <person name="Merkel A."/>
            <person name="Alain K."/>
            <person name="Jebbar M."/>
            <person name="Slobodkin A."/>
        </authorList>
    </citation>
    <scope>NUCLEOTIDE SEQUENCE [LARGE SCALE GENOMIC DNA]</scope>
    <source>
        <strain evidence="13 14">ST65</strain>
    </source>
</reference>
<keyword evidence="13" id="KW-0966">Cell projection</keyword>
<keyword evidence="14" id="KW-1185">Reference proteome</keyword>
<dbReference type="Pfam" id="PF00813">
    <property type="entry name" value="FliP"/>
    <property type="match status" value="1"/>
</dbReference>
<dbReference type="GO" id="GO:0005886">
    <property type="term" value="C:plasma membrane"/>
    <property type="evidence" value="ECO:0007669"/>
    <property type="project" value="UniProtKB-SubCell"/>
</dbReference>